<keyword evidence="5" id="KW-1185">Reference proteome</keyword>
<proteinExistence type="predicted"/>
<evidence type="ECO:0000313" key="5">
    <source>
        <dbReference type="Proteomes" id="UP000887568"/>
    </source>
</evidence>
<feature type="compositionally biased region" description="Polar residues" evidence="1">
    <location>
        <begin position="224"/>
        <end position="256"/>
    </location>
</feature>
<dbReference type="InterPro" id="IPR057066">
    <property type="entry name" value="Ig_ILCR1"/>
</dbReference>
<dbReference type="EnsemblMetazoa" id="XM_038216711.1">
    <property type="protein sequence ID" value="XP_038072639.1"/>
    <property type="gene ID" value="LOC119741059"/>
</dbReference>
<name>A0A914B9G4_PATMI</name>
<evidence type="ECO:0000256" key="2">
    <source>
        <dbReference type="SAM" id="Phobius"/>
    </source>
</evidence>
<dbReference type="RefSeq" id="XP_038072639.1">
    <property type="nucleotide sequence ID" value="XM_038216711.1"/>
</dbReference>
<keyword evidence="2" id="KW-0812">Transmembrane</keyword>
<accession>A0A914B9G4</accession>
<reference evidence="4" key="1">
    <citation type="submission" date="2022-11" db="UniProtKB">
        <authorList>
            <consortium name="EnsemblMetazoa"/>
        </authorList>
    </citation>
    <scope>IDENTIFICATION</scope>
</reference>
<sequence length="515" mass="56014">MGSRHGAISITGREALTSSRTSRSTAASVWLPQQVNISSNDSAVTVKFDVAQPELKIDRYRVLLYVRGAKWAHNDVYHNSSNVVQPTKGGPYFGWTEFTDLHPGNYCLKILAKPTRSPVCHTDGGIVNSCRITRCHNFSVSLADTRPSKDTITGVSSTFMPMPTYTPSTGLHTVAGTATATQQRNTVGWYLGITLAMVVCVVVLLCLYIKRIKKKRRIDIGSNDQLEETPNNMNNRTLRTESSCRQQCNPRQQSLNDVGLPQEPSWQASMGTVEGPASHSTDTSKAQHEKAWQGICPNQANQWPLLRSHFPDAGFPQSPWAGEMSGEVDDANMRQPESVRMTKDPKLNREGVPNHAKGVDGTHGNTACTPRYQGTGLHRISHTNWSEAISGDVGQTSCGGVSGVFHSHGVSSVKSRSKLDLYELLAPSRSSIASSQFTEIWNAFNSIQPADVSTSNSQSSSRLLKQDLLVRSCPSLMEALSIQSTGSSCGPSDMTDADYSDNTVVLGAPNLTTEI</sequence>
<keyword evidence="2" id="KW-0472">Membrane</keyword>
<feature type="domain" description="ILCR1 Ig-like" evidence="3">
    <location>
        <begin position="30"/>
        <end position="138"/>
    </location>
</feature>
<protein>
    <recommendedName>
        <fullName evidence="3">ILCR1 Ig-like domain-containing protein</fullName>
    </recommendedName>
</protein>
<feature type="region of interest" description="Disordered" evidence="1">
    <location>
        <begin position="344"/>
        <end position="366"/>
    </location>
</feature>
<dbReference type="GeneID" id="119741059"/>
<keyword evidence="2" id="KW-1133">Transmembrane helix</keyword>
<evidence type="ECO:0000256" key="1">
    <source>
        <dbReference type="SAM" id="MobiDB-lite"/>
    </source>
</evidence>
<evidence type="ECO:0000259" key="3">
    <source>
        <dbReference type="Pfam" id="PF23608"/>
    </source>
</evidence>
<dbReference type="OrthoDB" id="10573883at2759"/>
<dbReference type="AlphaFoldDB" id="A0A914B9G4"/>
<dbReference type="Proteomes" id="UP000887568">
    <property type="component" value="Unplaced"/>
</dbReference>
<feature type="region of interest" description="Disordered" evidence="1">
    <location>
        <begin position="224"/>
        <end position="291"/>
    </location>
</feature>
<organism evidence="4 5">
    <name type="scientific">Patiria miniata</name>
    <name type="common">Bat star</name>
    <name type="synonym">Asterina miniata</name>
    <dbReference type="NCBI Taxonomy" id="46514"/>
    <lineage>
        <taxon>Eukaryota</taxon>
        <taxon>Metazoa</taxon>
        <taxon>Echinodermata</taxon>
        <taxon>Eleutherozoa</taxon>
        <taxon>Asterozoa</taxon>
        <taxon>Asteroidea</taxon>
        <taxon>Valvatacea</taxon>
        <taxon>Valvatida</taxon>
        <taxon>Asterinidae</taxon>
        <taxon>Patiria</taxon>
    </lineage>
</organism>
<feature type="transmembrane region" description="Helical" evidence="2">
    <location>
        <begin position="187"/>
        <end position="209"/>
    </location>
</feature>
<evidence type="ECO:0000313" key="4">
    <source>
        <dbReference type="EnsemblMetazoa" id="XP_038072639.1"/>
    </source>
</evidence>
<dbReference type="Pfam" id="PF23608">
    <property type="entry name" value="Ig_ILCR1"/>
    <property type="match status" value="1"/>
</dbReference>
<dbReference type="OMA" id="NGHICHA"/>